<protein>
    <submittedName>
        <fullName evidence="8">G_PROTEIN_RECEP_F1_2 domain-containing protein</fullName>
    </submittedName>
</protein>
<feature type="transmembrane region" description="Helical" evidence="5">
    <location>
        <begin position="303"/>
        <end position="325"/>
    </location>
</feature>
<evidence type="ECO:0000256" key="3">
    <source>
        <dbReference type="ARBA" id="ARBA00022989"/>
    </source>
</evidence>
<feature type="transmembrane region" description="Helical" evidence="5">
    <location>
        <begin position="154"/>
        <end position="172"/>
    </location>
</feature>
<keyword evidence="7" id="KW-1185">Reference proteome</keyword>
<dbReference type="GO" id="GO:0016020">
    <property type="term" value="C:membrane"/>
    <property type="evidence" value="ECO:0007669"/>
    <property type="project" value="UniProtKB-SubCell"/>
</dbReference>
<accession>A0A0N5AUD7</accession>
<keyword evidence="3 5" id="KW-1133">Transmembrane helix</keyword>
<evidence type="ECO:0000256" key="1">
    <source>
        <dbReference type="ARBA" id="ARBA00004370"/>
    </source>
</evidence>
<feature type="transmembrane region" description="Helical" evidence="5">
    <location>
        <begin position="33"/>
        <end position="56"/>
    </location>
</feature>
<feature type="transmembrane region" description="Helical" evidence="5">
    <location>
        <begin position="114"/>
        <end position="133"/>
    </location>
</feature>
<dbReference type="PROSITE" id="PS50262">
    <property type="entry name" value="G_PROTEIN_RECEP_F1_2"/>
    <property type="match status" value="1"/>
</dbReference>
<dbReference type="WBParaSite" id="SMUV_0000847001-mRNA-1">
    <property type="protein sequence ID" value="SMUV_0000847001-mRNA-1"/>
    <property type="gene ID" value="SMUV_0000847001"/>
</dbReference>
<comment type="subcellular location">
    <subcellularLocation>
        <location evidence="1">Membrane</location>
    </subcellularLocation>
</comment>
<evidence type="ECO:0000313" key="8">
    <source>
        <dbReference type="WBParaSite" id="SMUV_0000847001-mRNA-1"/>
    </source>
</evidence>
<evidence type="ECO:0000256" key="2">
    <source>
        <dbReference type="ARBA" id="ARBA00022692"/>
    </source>
</evidence>
<dbReference type="Proteomes" id="UP000046393">
    <property type="component" value="Unplaced"/>
</dbReference>
<sequence length="372" mass="43409">MMNVTPYYYRPCVPLEVCREQEDTELLIERFCLVTVVGTTISTISILENLFLLMFFAKSKHYCEGGSFYFMLLALSDVFVSGTYILLMSVKILYIYVNSYYLQKLWLVHKYTNFLVFIINVFKRSFLIVFATVERYLITISHSFTSKLCSNRKSVALFAVFIGVFTKGTMLLEIQVQFSLKRCNNPNCNIPLSTYWLVPTSLVVNSWYYTLFRVWFRRLSTVIFPFFLLLYLNIRIIAELRKNTHKDLREHFSLNLLLNKVKAATRTLVFVVFSYLTGNVLNVFITLWEYIDNQGLRENFGLFYTLSVDVGTLLAVTTCVLRLPIYASCQYELRQELRHFAAALFECHFSGRKFKGLNELYSNDSAKNGILL</sequence>
<dbReference type="PANTHER" id="PTHR46709">
    <property type="entry name" value="PROTEIN CBG23488-RELATED"/>
    <property type="match status" value="1"/>
</dbReference>
<name>A0A0N5AUD7_9BILA</name>
<organism evidence="7 8">
    <name type="scientific">Syphacia muris</name>
    <dbReference type="NCBI Taxonomy" id="451379"/>
    <lineage>
        <taxon>Eukaryota</taxon>
        <taxon>Metazoa</taxon>
        <taxon>Ecdysozoa</taxon>
        <taxon>Nematoda</taxon>
        <taxon>Chromadorea</taxon>
        <taxon>Rhabditida</taxon>
        <taxon>Spirurina</taxon>
        <taxon>Oxyuridomorpha</taxon>
        <taxon>Oxyuroidea</taxon>
        <taxon>Oxyuridae</taxon>
        <taxon>Syphacia</taxon>
    </lineage>
</organism>
<feature type="transmembrane region" description="Helical" evidence="5">
    <location>
        <begin position="268"/>
        <end position="291"/>
    </location>
</feature>
<proteinExistence type="predicted"/>
<reference evidence="8" key="1">
    <citation type="submission" date="2017-02" db="UniProtKB">
        <authorList>
            <consortium name="WormBaseParasite"/>
        </authorList>
    </citation>
    <scope>IDENTIFICATION</scope>
</reference>
<keyword evidence="4 5" id="KW-0472">Membrane</keyword>
<dbReference type="AlphaFoldDB" id="A0A0N5AUD7"/>
<dbReference type="InterPro" id="IPR017452">
    <property type="entry name" value="GPCR_Rhodpsn_7TM"/>
</dbReference>
<feature type="transmembrane region" description="Helical" evidence="5">
    <location>
        <begin position="215"/>
        <end position="234"/>
    </location>
</feature>
<feature type="transmembrane region" description="Helical" evidence="5">
    <location>
        <begin position="68"/>
        <end position="94"/>
    </location>
</feature>
<dbReference type="Gene3D" id="1.20.1070.10">
    <property type="entry name" value="Rhodopsin 7-helix transmembrane proteins"/>
    <property type="match status" value="1"/>
</dbReference>
<feature type="domain" description="G-protein coupled receptors family 1 profile" evidence="6">
    <location>
        <begin position="48"/>
        <end position="326"/>
    </location>
</feature>
<evidence type="ECO:0000313" key="7">
    <source>
        <dbReference type="Proteomes" id="UP000046393"/>
    </source>
</evidence>
<keyword evidence="2 5" id="KW-0812">Transmembrane</keyword>
<evidence type="ECO:0000256" key="5">
    <source>
        <dbReference type="SAM" id="Phobius"/>
    </source>
</evidence>
<evidence type="ECO:0000259" key="6">
    <source>
        <dbReference type="PROSITE" id="PS50262"/>
    </source>
</evidence>
<evidence type="ECO:0000256" key="4">
    <source>
        <dbReference type="ARBA" id="ARBA00023136"/>
    </source>
</evidence>
<dbReference type="SUPFAM" id="SSF81321">
    <property type="entry name" value="Family A G protein-coupled receptor-like"/>
    <property type="match status" value="1"/>
</dbReference>